<accession>A0A381YGP0</accession>
<dbReference type="InterPro" id="IPR001854">
    <property type="entry name" value="Ribosomal_uL29"/>
</dbReference>
<evidence type="ECO:0000256" key="1">
    <source>
        <dbReference type="ARBA" id="ARBA00009254"/>
    </source>
</evidence>
<sequence>MRKSELIKLGQDELQTKLKDDQEALVNLRFQKALQQLEHPQQIRIVKREIAQIKTAIREFELGKRGN</sequence>
<dbReference type="GO" id="GO:0005840">
    <property type="term" value="C:ribosome"/>
    <property type="evidence" value="ECO:0007669"/>
    <property type="project" value="UniProtKB-KW"/>
</dbReference>
<comment type="similarity">
    <text evidence="1">Belongs to the universal ribosomal protein uL29 family.</text>
</comment>
<name>A0A381YGP0_9ZZZZ</name>
<dbReference type="Gene3D" id="1.10.287.310">
    <property type="match status" value="1"/>
</dbReference>
<keyword evidence="2" id="KW-0689">Ribosomal protein</keyword>
<dbReference type="GO" id="GO:1990904">
    <property type="term" value="C:ribonucleoprotein complex"/>
    <property type="evidence" value="ECO:0007669"/>
    <property type="project" value="UniProtKB-KW"/>
</dbReference>
<dbReference type="Pfam" id="PF00831">
    <property type="entry name" value="Ribosomal_L29"/>
    <property type="match status" value="1"/>
</dbReference>
<keyword evidence="3" id="KW-0687">Ribonucleoprotein</keyword>
<evidence type="ECO:0000313" key="4">
    <source>
        <dbReference type="EMBL" id="SVA75721.1"/>
    </source>
</evidence>
<organism evidence="4">
    <name type="scientific">marine metagenome</name>
    <dbReference type="NCBI Taxonomy" id="408172"/>
    <lineage>
        <taxon>unclassified sequences</taxon>
        <taxon>metagenomes</taxon>
        <taxon>ecological metagenomes</taxon>
    </lineage>
</organism>
<evidence type="ECO:0000256" key="3">
    <source>
        <dbReference type="ARBA" id="ARBA00023274"/>
    </source>
</evidence>
<dbReference type="CDD" id="cd00427">
    <property type="entry name" value="Ribosomal_L29_HIP"/>
    <property type="match status" value="1"/>
</dbReference>
<dbReference type="HAMAP" id="MF_00374">
    <property type="entry name" value="Ribosomal_uL29"/>
    <property type="match status" value="1"/>
</dbReference>
<dbReference type="GO" id="GO:0006412">
    <property type="term" value="P:translation"/>
    <property type="evidence" value="ECO:0007669"/>
    <property type="project" value="InterPro"/>
</dbReference>
<proteinExistence type="inferred from homology"/>
<reference evidence="4" key="1">
    <citation type="submission" date="2018-05" db="EMBL/GenBank/DDBJ databases">
        <authorList>
            <person name="Lanie J.A."/>
            <person name="Ng W.-L."/>
            <person name="Kazmierczak K.M."/>
            <person name="Andrzejewski T.M."/>
            <person name="Davidsen T.M."/>
            <person name="Wayne K.J."/>
            <person name="Tettelin H."/>
            <person name="Glass J.I."/>
            <person name="Rusch D."/>
            <person name="Podicherti R."/>
            <person name="Tsui H.-C.T."/>
            <person name="Winkler M.E."/>
        </authorList>
    </citation>
    <scope>NUCLEOTIDE SEQUENCE</scope>
</reference>
<dbReference type="EMBL" id="UINC01018105">
    <property type="protein sequence ID" value="SVA75721.1"/>
    <property type="molecule type" value="Genomic_DNA"/>
</dbReference>
<evidence type="ECO:0000256" key="2">
    <source>
        <dbReference type="ARBA" id="ARBA00022980"/>
    </source>
</evidence>
<evidence type="ECO:0008006" key="5">
    <source>
        <dbReference type="Google" id="ProtNLM"/>
    </source>
</evidence>
<dbReference type="AlphaFoldDB" id="A0A381YGP0"/>
<dbReference type="SUPFAM" id="SSF46561">
    <property type="entry name" value="Ribosomal protein L29 (L29p)"/>
    <property type="match status" value="1"/>
</dbReference>
<protein>
    <recommendedName>
        <fullName evidence="5">Ribosomal protein L29</fullName>
    </recommendedName>
</protein>
<dbReference type="NCBIfam" id="TIGR00012">
    <property type="entry name" value="L29"/>
    <property type="match status" value="1"/>
</dbReference>
<dbReference type="GO" id="GO:0003735">
    <property type="term" value="F:structural constituent of ribosome"/>
    <property type="evidence" value="ECO:0007669"/>
    <property type="project" value="InterPro"/>
</dbReference>
<gene>
    <name evidence="4" type="ORF">METZ01_LOCUS128575</name>
</gene>
<dbReference type="InterPro" id="IPR036049">
    <property type="entry name" value="Ribosomal_uL29_sf"/>
</dbReference>